<feature type="compositionally biased region" description="Polar residues" evidence="10">
    <location>
        <begin position="174"/>
        <end position="186"/>
    </location>
</feature>
<comment type="similarity">
    <text evidence="3">Belongs to the selenoprotein S family.</text>
</comment>
<dbReference type="Pfam" id="PF06936">
    <property type="entry name" value="Selenoprotein_S"/>
    <property type="match status" value="1"/>
</dbReference>
<evidence type="ECO:0000256" key="2">
    <source>
        <dbReference type="ARBA" id="ARBA00004496"/>
    </source>
</evidence>
<evidence type="ECO:0000256" key="5">
    <source>
        <dbReference type="ARBA" id="ARBA00022692"/>
    </source>
</evidence>
<dbReference type="EMBL" id="HADW01012200">
    <property type="protein sequence ID" value="SBP13600.1"/>
    <property type="molecule type" value="Transcribed_RNA"/>
</dbReference>
<keyword evidence="6" id="KW-0256">Endoplasmic reticulum</keyword>
<evidence type="ECO:0000256" key="6">
    <source>
        <dbReference type="ARBA" id="ARBA00022824"/>
    </source>
</evidence>
<keyword evidence="7" id="KW-0712">Selenocysteine</keyword>
<protein>
    <submittedName>
        <fullName evidence="12">VCP-interacting membrane protein</fullName>
    </submittedName>
</protein>
<reference evidence="12" key="2">
    <citation type="submission" date="2016-06" db="EMBL/GenBank/DDBJ databases">
        <title>The genome of a short-lived fish provides insights into sex chromosome evolution and the genetic control of aging.</title>
        <authorList>
            <person name="Reichwald K."/>
            <person name="Felder M."/>
            <person name="Petzold A."/>
            <person name="Koch P."/>
            <person name="Groth M."/>
            <person name="Platzer M."/>
        </authorList>
    </citation>
    <scope>NUCLEOTIDE SEQUENCE</scope>
    <source>
        <tissue evidence="12">Brain</tissue>
    </source>
</reference>
<dbReference type="PANTHER" id="PTHR28621:SF1">
    <property type="entry name" value="SELENOPROTEIN S"/>
    <property type="match status" value="1"/>
</dbReference>
<evidence type="ECO:0000256" key="3">
    <source>
        <dbReference type="ARBA" id="ARBA00011034"/>
    </source>
</evidence>
<comment type="subcellular location">
    <subcellularLocation>
        <location evidence="2">Cytoplasm</location>
    </subcellularLocation>
    <subcellularLocation>
        <location evidence="1">Endoplasmic reticulum membrane</location>
        <topology evidence="1">Single-pass membrane protein</topology>
    </subcellularLocation>
</comment>
<accession>A0A1A7X6S6</accession>
<feature type="non-terminal residue" evidence="12">
    <location>
        <position position="1"/>
    </location>
</feature>
<evidence type="ECO:0000256" key="10">
    <source>
        <dbReference type="SAM" id="MobiDB-lite"/>
    </source>
</evidence>
<reference evidence="12" key="1">
    <citation type="submission" date="2016-05" db="EMBL/GenBank/DDBJ databases">
        <authorList>
            <person name="Lavstsen T."/>
            <person name="Jespersen J.S."/>
        </authorList>
    </citation>
    <scope>NUCLEOTIDE SEQUENCE</scope>
    <source>
        <tissue evidence="12">Brain</tissue>
    </source>
</reference>
<evidence type="ECO:0000256" key="9">
    <source>
        <dbReference type="ARBA" id="ARBA00023136"/>
    </source>
</evidence>
<keyword evidence="8 11" id="KW-1133">Transmembrane helix</keyword>
<keyword evidence="4" id="KW-0963">Cytoplasm</keyword>
<evidence type="ECO:0000256" key="7">
    <source>
        <dbReference type="ARBA" id="ARBA00022933"/>
    </source>
</evidence>
<organism evidence="12">
    <name type="scientific">Iconisemion striatum</name>
    <dbReference type="NCBI Taxonomy" id="60296"/>
    <lineage>
        <taxon>Eukaryota</taxon>
        <taxon>Metazoa</taxon>
        <taxon>Chordata</taxon>
        <taxon>Craniata</taxon>
        <taxon>Vertebrata</taxon>
        <taxon>Euteleostomi</taxon>
        <taxon>Actinopterygii</taxon>
        <taxon>Neopterygii</taxon>
        <taxon>Teleostei</taxon>
        <taxon>Neoteleostei</taxon>
        <taxon>Acanthomorphata</taxon>
        <taxon>Ovalentaria</taxon>
        <taxon>Atherinomorphae</taxon>
        <taxon>Cyprinodontiformes</taxon>
        <taxon>Nothobranchiidae</taxon>
        <taxon>Iconisemion</taxon>
    </lineage>
</organism>
<dbReference type="AlphaFoldDB" id="A0A1A7X6S6"/>
<evidence type="ECO:0000256" key="1">
    <source>
        <dbReference type="ARBA" id="ARBA00004389"/>
    </source>
</evidence>
<dbReference type="GO" id="GO:0030970">
    <property type="term" value="P:retrograde protein transport, ER to cytosol"/>
    <property type="evidence" value="ECO:0007669"/>
    <property type="project" value="TreeGrafter"/>
</dbReference>
<keyword evidence="9 11" id="KW-0472">Membrane</keyword>
<dbReference type="GO" id="GO:0036513">
    <property type="term" value="C:Derlin-1 retrotranslocation complex"/>
    <property type="evidence" value="ECO:0007669"/>
    <property type="project" value="TreeGrafter"/>
</dbReference>
<name>A0A1A7X6S6_9TELE</name>
<proteinExistence type="inferred from homology"/>
<dbReference type="GO" id="GO:0030968">
    <property type="term" value="P:endoplasmic reticulum unfolded protein response"/>
    <property type="evidence" value="ECO:0007669"/>
    <property type="project" value="TreeGrafter"/>
</dbReference>
<dbReference type="Gene3D" id="6.10.250.2950">
    <property type="match status" value="1"/>
</dbReference>
<dbReference type="InterPro" id="IPR009703">
    <property type="entry name" value="Selenoprotein_S"/>
</dbReference>
<feature type="transmembrane region" description="Helical" evidence="11">
    <location>
        <begin position="81"/>
        <end position="100"/>
    </location>
</feature>
<gene>
    <name evidence="12" type="primary">VIMP</name>
</gene>
<evidence type="ECO:0000256" key="4">
    <source>
        <dbReference type="ARBA" id="ARBA00022490"/>
    </source>
</evidence>
<feature type="compositionally biased region" description="Basic residues" evidence="10">
    <location>
        <begin position="228"/>
        <end position="237"/>
    </location>
</feature>
<evidence type="ECO:0000313" key="12">
    <source>
        <dbReference type="EMBL" id="SBP13600.1"/>
    </source>
</evidence>
<sequence>HSPFCRQVLLLMKFAKKKLTKGSRDKRAGVAVTEKAFRGLNLEQFPKFCSACVAGLSAMYGDSPDPLKNQDLTHLSLLGDILAQYGWYLLAATITVYLLIQCLRKRISIRPSDPVLHSQHDASIVAWRQESMEAARKKMQEELEAKAAIFREKQKKQEEEKRRRKTEVWKGIQQGKSCRRNANITDSTEEAGSSSSTAQKPRTDKKKLCNNDYSPLMGQGGGSCSWRPGRRRPSAGG</sequence>
<dbReference type="GO" id="GO:0036502">
    <property type="term" value="C:Derlin-1-VIMP complex"/>
    <property type="evidence" value="ECO:0007669"/>
    <property type="project" value="TreeGrafter"/>
</dbReference>
<dbReference type="PANTHER" id="PTHR28621">
    <property type="entry name" value="SELENOPROTEIN S"/>
    <property type="match status" value="1"/>
</dbReference>
<feature type="region of interest" description="Disordered" evidence="10">
    <location>
        <begin position="154"/>
        <end position="237"/>
    </location>
</feature>
<keyword evidence="5 11" id="KW-0812">Transmembrane</keyword>
<evidence type="ECO:0000256" key="8">
    <source>
        <dbReference type="ARBA" id="ARBA00022989"/>
    </source>
</evidence>
<evidence type="ECO:0000256" key="11">
    <source>
        <dbReference type="SAM" id="Phobius"/>
    </source>
</evidence>